<evidence type="ECO:0000313" key="2">
    <source>
        <dbReference type="EMBL" id="GAY73698.1"/>
    </source>
</evidence>
<dbReference type="PANTHER" id="PTHR33594:SF1">
    <property type="entry name" value="HD_PDEASE DOMAIN-CONTAINING PROTEIN"/>
    <property type="match status" value="1"/>
</dbReference>
<dbReference type="InterPro" id="IPR003607">
    <property type="entry name" value="HD/PDEase_dom"/>
</dbReference>
<dbReference type="Gene3D" id="1.10.472.50">
    <property type="entry name" value="HD-domain/PDEase-like"/>
    <property type="match status" value="1"/>
</dbReference>
<organism evidence="2 3">
    <name type="scientific">Lentilactobacillus kosonis</name>
    <dbReference type="NCBI Taxonomy" id="2810561"/>
    <lineage>
        <taxon>Bacteria</taxon>
        <taxon>Bacillati</taxon>
        <taxon>Bacillota</taxon>
        <taxon>Bacilli</taxon>
        <taxon>Lactobacillales</taxon>
        <taxon>Lactobacillaceae</taxon>
        <taxon>Lentilactobacillus</taxon>
    </lineage>
</organism>
<reference evidence="2 3" key="1">
    <citation type="submission" date="2017-11" db="EMBL/GenBank/DDBJ databases">
        <title>Draft Genome Sequence of Lactobacillus curieae NBRC 111893 isolated from Koso, a Japanese sugar-Vegetable Fermented Beverage.</title>
        <authorList>
            <person name="Chiou T.Y."/>
            <person name="Oshima K."/>
            <person name="Suda W."/>
            <person name="Hattori M."/>
            <person name="Takahashi T."/>
        </authorList>
    </citation>
    <scope>NUCLEOTIDE SEQUENCE [LARGE SCALE GENOMIC DNA]</scope>
    <source>
        <strain evidence="2 3">NBRC111893</strain>
    </source>
</reference>
<dbReference type="AlphaFoldDB" id="A0A401FN58"/>
<dbReference type="EMBL" id="BEXA01000003">
    <property type="protein sequence ID" value="GAY73698.1"/>
    <property type="molecule type" value="Genomic_DNA"/>
</dbReference>
<keyword evidence="3" id="KW-1185">Reference proteome</keyword>
<evidence type="ECO:0000259" key="1">
    <source>
        <dbReference type="Pfam" id="PF01966"/>
    </source>
</evidence>
<name>A0A401FN58_9LACO</name>
<comment type="caution">
    <text evidence="2">The sequence shown here is derived from an EMBL/GenBank/DDBJ whole genome shotgun (WGS) entry which is preliminary data.</text>
</comment>
<feature type="domain" description="HD" evidence="1">
    <location>
        <begin position="25"/>
        <end position="66"/>
    </location>
</feature>
<accession>A0A401FN58</accession>
<proteinExistence type="predicted"/>
<protein>
    <recommendedName>
        <fullName evidence="1">HD domain-containing protein</fullName>
    </recommendedName>
</protein>
<dbReference type="CDD" id="cd00077">
    <property type="entry name" value="HDc"/>
    <property type="match status" value="1"/>
</dbReference>
<dbReference type="Proteomes" id="UP000286974">
    <property type="component" value="Unassembled WGS sequence"/>
</dbReference>
<dbReference type="SUPFAM" id="SSF109604">
    <property type="entry name" value="HD-domain/PDEase-like"/>
    <property type="match status" value="1"/>
</dbReference>
<dbReference type="Pfam" id="PF01966">
    <property type="entry name" value="HD"/>
    <property type="match status" value="1"/>
</dbReference>
<dbReference type="InterPro" id="IPR006674">
    <property type="entry name" value="HD_domain"/>
</dbReference>
<gene>
    <name evidence="2" type="ORF">NBRC111893_1844</name>
</gene>
<sequence length="75" mass="8298">MDRNLKAISEFVQSELGHETSGHDYQHIKRVVNLAKLILAGESANGELVLISAYLHDVIDDKVTDNPAAKRKLSN</sequence>
<dbReference type="PANTHER" id="PTHR33594">
    <property type="entry name" value="SUPERFAMILY HYDROLASE, PUTATIVE (AFU_ORTHOLOGUE AFUA_1G03035)-RELATED"/>
    <property type="match status" value="1"/>
</dbReference>
<evidence type="ECO:0000313" key="3">
    <source>
        <dbReference type="Proteomes" id="UP000286974"/>
    </source>
</evidence>